<evidence type="ECO:0000313" key="2">
    <source>
        <dbReference type="EMBL" id="GLS01743.1"/>
    </source>
</evidence>
<evidence type="ECO:0000256" key="1">
    <source>
        <dbReference type="SAM" id="MobiDB-lite"/>
    </source>
</evidence>
<proteinExistence type="predicted"/>
<feature type="compositionally biased region" description="Basic and acidic residues" evidence="1">
    <location>
        <begin position="1"/>
        <end position="18"/>
    </location>
</feature>
<accession>A0ABQ6BPI1</accession>
<comment type="caution">
    <text evidence="2">The sequence shown here is derived from an EMBL/GenBank/DDBJ whole genome shotgun (WGS) entry which is preliminary data.</text>
</comment>
<sequence length="75" mass="8065">MQPLAEKFDCGSDRRMDESETAAPRPDLPASLPDPLAPAKTPATARAQRLATALRDNLKRRKAAARSAKPAKPSN</sequence>
<keyword evidence="3" id="KW-1185">Reference proteome</keyword>
<dbReference type="Proteomes" id="UP001156921">
    <property type="component" value="Unassembled WGS sequence"/>
</dbReference>
<reference evidence="3" key="1">
    <citation type="journal article" date="2019" name="Int. J. Syst. Evol. Microbiol.">
        <title>The Global Catalogue of Microorganisms (GCM) 10K type strain sequencing project: providing services to taxonomists for standard genome sequencing and annotation.</title>
        <authorList>
            <consortium name="The Broad Institute Genomics Platform"/>
            <consortium name="The Broad Institute Genome Sequencing Center for Infectious Disease"/>
            <person name="Wu L."/>
            <person name="Ma J."/>
        </authorList>
    </citation>
    <scope>NUCLEOTIDE SEQUENCE [LARGE SCALE GENOMIC DNA]</scope>
    <source>
        <strain evidence="3">NBRC 110107</strain>
    </source>
</reference>
<gene>
    <name evidence="2" type="ORF">GCM10007859_17580</name>
</gene>
<protein>
    <submittedName>
        <fullName evidence="2">Uncharacterized protein</fullName>
    </submittedName>
</protein>
<feature type="region of interest" description="Disordered" evidence="1">
    <location>
        <begin position="1"/>
        <end position="48"/>
    </location>
</feature>
<feature type="compositionally biased region" description="Low complexity" evidence="1">
    <location>
        <begin position="22"/>
        <end position="48"/>
    </location>
</feature>
<dbReference type="EMBL" id="BSOY01000035">
    <property type="protein sequence ID" value="GLS01743.1"/>
    <property type="molecule type" value="Genomic_DNA"/>
</dbReference>
<organism evidence="2 3">
    <name type="scientific">Brevundimonas denitrificans</name>
    <dbReference type="NCBI Taxonomy" id="1443434"/>
    <lineage>
        <taxon>Bacteria</taxon>
        <taxon>Pseudomonadati</taxon>
        <taxon>Pseudomonadota</taxon>
        <taxon>Alphaproteobacteria</taxon>
        <taxon>Caulobacterales</taxon>
        <taxon>Caulobacteraceae</taxon>
        <taxon>Brevundimonas</taxon>
    </lineage>
</organism>
<evidence type="ECO:0000313" key="3">
    <source>
        <dbReference type="Proteomes" id="UP001156921"/>
    </source>
</evidence>
<name>A0ABQ6BPI1_9CAUL</name>